<accession>A0A8S1RQM3</accession>
<reference evidence="2" key="1">
    <citation type="submission" date="2021-01" db="EMBL/GenBank/DDBJ databases">
        <authorList>
            <consortium name="Genoscope - CEA"/>
            <person name="William W."/>
        </authorList>
    </citation>
    <scope>NUCLEOTIDE SEQUENCE</scope>
</reference>
<protein>
    <recommendedName>
        <fullName evidence="4">Transmembrane protein</fullName>
    </recommendedName>
</protein>
<evidence type="ECO:0000313" key="2">
    <source>
        <dbReference type="EMBL" id="CAD8129570.1"/>
    </source>
</evidence>
<keyword evidence="3" id="KW-1185">Reference proteome</keyword>
<proteinExistence type="predicted"/>
<name>A0A8S1RQM3_9CILI</name>
<feature type="transmembrane region" description="Helical" evidence="1">
    <location>
        <begin position="38"/>
        <end position="57"/>
    </location>
</feature>
<evidence type="ECO:0000313" key="3">
    <source>
        <dbReference type="Proteomes" id="UP000692954"/>
    </source>
</evidence>
<keyword evidence="1" id="KW-0812">Transmembrane</keyword>
<dbReference type="Proteomes" id="UP000692954">
    <property type="component" value="Unassembled WGS sequence"/>
</dbReference>
<gene>
    <name evidence="2" type="ORF">PSON_ATCC_30995.1.T2310001</name>
</gene>
<evidence type="ECO:0008006" key="4">
    <source>
        <dbReference type="Google" id="ProtNLM"/>
    </source>
</evidence>
<organism evidence="2 3">
    <name type="scientific">Paramecium sonneborni</name>
    <dbReference type="NCBI Taxonomy" id="65129"/>
    <lineage>
        <taxon>Eukaryota</taxon>
        <taxon>Sar</taxon>
        <taxon>Alveolata</taxon>
        <taxon>Ciliophora</taxon>
        <taxon>Intramacronucleata</taxon>
        <taxon>Oligohymenophorea</taxon>
        <taxon>Peniculida</taxon>
        <taxon>Parameciidae</taxon>
        <taxon>Paramecium</taxon>
    </lineage>
</organism>
<keyword evidence="1" id="KW-0472">Membrane</keyword>
<evidence type="ECO:0000256" key="1">
    <source>
        <dbReference type="SAM" id="Phobius"/>
    </source>
</evidence>
<dbReference type="AlphaFoldDB" id="A0A8S1RQM3"/>
<sequence>MKQKENQILLLMNEIQNQNYLFYFLIDNYLITNKLDQAIGFATYFNTLYISILYTFCKYYEKNIIKIDFLNLNGVYQFQQIYIFN</sequence>
<dbReference type="EMBL" id="CAJJDN010000231">
    <property type="protein sequence ID" value="CAD8129570.1"/>
    <property type="molecule type" value="Genomic_DNA"/>
</dbReference>
<keyword evidence="1" id="KW-1133">Transmembrane helix</keyword>
<comment type="caution">
    <text evidence="2">The sequence shown here is derived from an EMBL/GenBank/DDBJ whole genome shotgun (WGS) entry which is preliminary data.</text>
</comment>